<comment type="caution">
    <text evidence="1">The sequence shown here is derived from an EMBL/GenBank/DDBJ whole genome shotgun (WGS) entry which is preliminary data.</text>
</comment>
<dbReference type="AlphaFoldDB" id="A0A843WLR5"/>
<name>A0A843WLR5_COLES</name>
<sequence length="77" mass="8948">MDEERLLGRSVQHIDRREMARNLHNNESELGCQSRGQQAYKWVHLICDPSVQIGVDSQHMTKKYAGEDEQLQLDPEV</sequence>
<gene>
    <name evidence="1" type="ORF">Taro_041467</name>
</gene>
<protein>
    <submittedName>
        <fullName evidence="1">Uncharacterized protein</fullName>
    </submittedName>
</protein>
<evidence type="ECO:0000313" key="2">
    <source>
        <dbReference type="Proteomes" id="UP000652761"/>
    </source>
</evidence>
<organism evidence="1 2">
    <name type="scientific">Colocasia esculenta</name>
    <name type="common">Wild taro</name>
    <name type="synonym">Arum esculentum</name>
    <dbReference type="NCBI Taxonomy" id="4460"/>
    <lineage>
        <taxon>Eukaryota</taxon>
        <taxon>Viridiplantae</taxon>
        <taxon>Streptophyta</taxon>
        <taxon>Embryophyta</taxon>
        <taxon>Tracheophyta</taxon>
        <taxon>Spermatophyta</taxon>
        <taxon>Magnoliopsida</taxon>
        <taxon>Liliopsida</taxon>
        <taxon>Araceae</taxon>
        <taxon>Aroideae</taxon>
        <taxon>Colocasieae</taxon>
        <taxon>Colocasia</taxon>
    </lineage>
</organism>
<dbReference type="EMBL" id="NMUH01004160">
    <property type="protein sequence ID" value="MQM08606.1"/>
    <property type="molecule type" value="Genomic_DNA"/>
</dbReference>
<accession>A0A843WLR5</accession>
<reference evidence="1" key="1">
    <citation type="submission" date="2017-07" db="EMBL/GenBank/DDBJ databases">
        <title>Taro Niue Genome Assembly and Annotation.</title>
        <authorList>
            <person name="Atibalentja N."/>
            <person name="Keating K."/>
            <person name="Fields C.J."/>
        </authorList>
    </citation>
    <scope>NUCLEOTIDE SEQUENCE</scope>
    <source>
        <strain evidence="1">Niue_2</strain>
        <tissue evidence="1">Leaf</tissue>
    </source>
</reference>
<proteinExistence type="predicted"/>
<dbReference type="Proteomes" id="UP000652761">
    <property type="component" value="Unassembled WGS sequence"/>
</dbReference>
<evidence type="ECO:0000313" key="1">
    <source>
        <dbReference type="EMBL" id="MQM08606.1"/>
    </source>
</evidence>
<keyword evidence="2" id="KW-1185">Reference proteome</keyword>